<evidence type="ECO:0000313" key="3">
    <source>
        <dbReference type="Proteomes" id="UP000193067"/>
    </source>
</evidence>
<evidence type="ECO:0000313" key="2">
    <source>
        <dbReference type="EMBL" id="OSC96154.1"/>
    </source>
</evidence>
<protein>
    <submittedName>
        <fullName evidence="2">Uncharacterized protein</fullName>
    </submittedName>
</protein>
<organism evidence="2 3">
    <name type="scientific">Trametes coccinea (strain BRFM310)</name>
    <name type="common">Pycnoporus coccineus</name>
    <dbReference type="NCBI Taxonomy" id="1353009"/>
    <lineage>
        <taxon>Eukaryota</taxon>
        <taxon>Fungi</taxon>
        <taxon>Dikarya</taxon>
        <taxon>Basidiomycota</taxon>
        <taxon>Agaricomycotina</taxon>
        <taxon>Agaricomycetes</taxon>
        <taxon>Polyporales</taxon>
        <taxon>Polyporaceae</taxon>
        <taxon>Trametes</taxon>
    </lineage>
</organism>
<dbReference type="EMBL" id="KZ084265">
    <property type="protein sequence ID" value="OSC96154.1"/>
    <property type="molecule type" value="Genomic_DNA"/>
</dbReference>
<name>A0A1Y2I4U8_TRAC3</name>
<gene>
    <name evidence="2" type="ORF">PYCCODRAFT_1472853</name>
</gene>
<reference evidence="2 3" key="1">
    <citation type="journal article" date="2015" name="Biotechnol. Biofuels">
        <title>Enhanced degradation of softwood versus hardwood by the white-rot fungus Pycnoporus coccineus.</title>
        <authorList>
            <person name="Couturier M."/>
            <person name="Navarro D."/>
            <person name="Chevret D."/>
            <person name="Henrissat B."/>
            <person name="Piumi F."/>
            <person name="Ruiz-Duenas F.J."/>
            <person name="Martinez A.T."/>
            <person name="Grigoriev I.V."/>
            <person name="Riley R."/>
            <person name="Lipzen A."/>
            <person name="Berrin J.G."/>
            <person name="Master E.R."/>
            <person name="Rosso M.N."/>
        </authorList>
    </citation>
    <scope>NUCLEOTIDE SEQUENCE [LARGE SCALE GENOMIC DNA]</scope>
    <source>
        <strain evidence="2 3">BRFM310</strain>
    </source>
</reference>
<keyword evidence="3" id="KW-1185">Reference proteome</keyword>
<accession>A0A1Y2I4U8</accession>
<dbReference type="Proteomes" id="UP000193067">
    <property type="component" value="Unassembled WGS sequence"/>
</dbReference>
<feature type="region of interest" description="Disordered" evidence="1">
    <location>
        <begin position="62"/>
        <end position="81"/>
    </location>
</feature>
<dbReference type="AlphaFoldDB" id="A0A1Y2I4U8"/>
<evidence type="ECO:0000256" key="1">
    <source>
        <dbReference type="SAM" id="MobiDB-lite"/>
    </source>
</evidence>
<proteinExistence type="predicted"/>
<sequence length="212" mass="23037">MAATVRRRAILIIRAATTRVTARRTRITTGSGGETVEAVSAGHAKGGGFYVCTVRRPQWNTVSRSRVPDPTSPPDDAHEVSGGLWSSRALACAHTAGRHVRLATSGHRAAVAPSAASVKFIARRTRVSDVFYAEAVPAARPSGGHNIYVALILRQRLKEQCPPRLPPRRVRWSTPISRIRGACRKRTALTLNAAFGRCRQAIPILGQRIPRN</sequence>